<protein>
    <submittedName>
        <fullName evidence="1">Uncharacterized protein</fullName>
    </submittedName>
</protein>
<organism evidence="1 2">
    <name type="scientific">Strongylus vulgaris</name>
    <name type="common">Blood worm</name>
    <dbReference type="NCBI Taxonomy" id="40348"/>
    <lineage>
        <taxon>Eukaryota</taxon>
        <taxon>Metazoa</taxon>
        <taxon>Ecdysozoa</taxon>
        <taxon>Nematoda</taxon>
        <taxon>Chromadorea</taxon>
        <taxon>Rhabditida</taxon>
        <taxon>Rhabditina</taxon>
        <taxon>Rhabditomorpha</taxon>
        <taxon>Strongyloidea</taxon>
        <taxon>Strongylidae</taxon>
        <taxon>Strongylus</taxon>
    </lineage>
</organism>
<dbReference type="EMBL" id="UYYB01005575">
    <property type="protein sequence ID" value="VDM67462.1"/>
    <property type="molecule type" value="Genomic_DNA"/>
</dbReference>
<proteinExistence type="predicted"/>
<evidence type="ECO:0000313" key="1">
    <source>
        <dbReference type="EMBL" id="VDM67462.1"/>
    </source>
</evidence>
<keyword evidence="2" id="KW-1185">Reference proteome</keyword>
<gene>
    <name evidence="1" type="ORF">SVUK_LOCUS2460</name>
</gene>
<dbReference type="Proteomes" id="UP000270094">
    <property type="component" value="Unassembled WGS sequence"/>
</dbReference>
<sequence length="99" mass="11487">MFYRSCLRMLENLMSPLNKPCKMRMEMTVKTREQAMIHMAGCHLTYTKISLNLKEVAPILPLLTLDTIAALLVTGEQDVFALFWPTTMRHYYITIHPVV</sequence>
<accession>A0A3P7KIG6</accession>
<name>A0A3P7KIG6_STRVU</name>
<reference evidence="1 2" key="1">
    <citation type="submission" date="2018-11" db="EMBL/GenBank/DDBJ databases">
        <authorList>
            <consortium name="Pathogen Informatics"/>
        </authorList>
    </citation>
    <scope>NUCLEOTIDE SEQUENCE [LARGE SCALE GENOMIC DNA]</scope>
</reference>
<evidence type="ECO:0000313" key="2">
    <source>
        <dbReference type="Proteomes" id="UP000270094"/>
    </source>
</evidence>
<dbReference type="AlphaFoldDB" id="A0A3P7KIG6"/>